<organism evidence="1 2">
    <name type="scientific">Runella rosea</name>
    <dbReference type="NCBI Taxonomy" id="2259595"/>
    <lineage>
        <taxon>Bacteria</taxon>
        <taxon>Pseudomonadati</taxon>
        <taxon>Bacteroidota</taxon>
        <taxon>Cytophagia</taxon>
        <taxon>Cytophagales</taxon>
        <taxon>Spirosomataceae</taxon>
        <taxon>Runella</taxon>
    </lineage>
</organism>
<sequence length="185" mass="21121">MEELVVESPFTEQEICVKCGLCCDGTLFSHAVLQKGERGNLPEKIEQQYGKEGESEFFTLPCAYFEGKCTIYNQKKAVVCSAFRCQLLKTFANGDVSQKDAIKIVTDALKFKAEIYQFYKQTFGVEFKLSFRELLAELNKMSPDTDPPNVPVELLRMKCNIYQTLLIKNFKSIKTFESMIESTVE</sequence>
<protein>
    <recommendedName>
        <fullName evidence="3">YkgJ family cysteine cluster protein</fullName>
    </recommendedName>
</protein>
<gene>
    <name evidence="1" type="ORF">DR864_23660</name>
</gene>
<accession>A0A344TPE8</accession>
<evidence type="ECO:0000313" key="1">
    <source>
        <dbReference type="EMBL" id="AXE20519.1"/>
    </source>
</evidence>
<evidence type="ECO:0008006" key="3">
    <source>
        <dbReference type="Google" id="ProtNLM"/>
    </source>
</evidence>
<dbReference type="RefSeq" id="WP_114069282.1">
    <property type="nucleotide sequence ID" value="NZ_CP030850.1"/>
</dbReference>
<keyword evidence="2" id="KW-1185">Reference proteome</keyword>
<proteinExistence type="predicted"/>
<dbReference type="OrthoDB" id="7391735at2"/>
<reference evidence="1 2" key="1">
    <citation type="submission" date="2018-07" db="EMBL/GenBank/DDBJ databases">
        <title>Genome sequencing of Runella.</title>
        <authorList>
            <person name="Baek M.-G."/>
            <person name="Yi H."/>
        </authorList>
    </citation>
    <scope>NUCLEOTIDE SEQUENCE [LARGE SCALE GENOMIC DNA]</scope>
    <source>
        <strain evidence="1 2">HYN0085</strain>
    </source>
</reference>
<name>A0A344TPE8_9BACT</name>
<evidence type="ECO:0000313" key="2">
    <source>
        <dbReference type="Proteomes" id="UP000251993"/>
    </source>
</evidence>
<dbReference type="KEGG" id="run:DR864_23660"/>
<dbReference type="EMBL" id="CP030850">
    <property type="protein sequence ID" value="AXE20519.1"/>
    <property type="molecule type" value="Genomic_DNA"/>
</dbReference>
<dbReference type="AlphaFoldDB" id="A0A344TPE8"/>
<dbReference type="Proteomes" id="UP000251993">
    <property type="component" value="Chromosome"/>
</dbReference>